<organism evidence="1 2">
    <name type="scientific">Algoriphagus antarcticus</name>
    <dbReference type="NCBI Taxonomy" id="238540"/>
    <lineage>
        <taxon>Bacteria</taxon>
        <taxon>Pseudomonadati</taxon>
        <taxon>Bacteroidota</taxon>
        <taxon>Cytophagia</taxon>
        <taxon>Cytophagales</taxon>
        <taxon>Cyclobacteriaceae</taxon>
        <taxon>Algoriphagus</taxon>
    </lineage>
</organism>
<accession>A0A3E0D753</accession>
<protein>
    <submittedName>
        <fullName evidence="1">Uncharacterized protein</fullName>
    </submittedName>
</protein>
<evidence type="ECO:0000313" key="1">
    <source>
        <dbReference type="EMBL" id="REG78476.1"/>
    </source>
</evidence>
<gene>
    <name evidence="1" type="ORF">C8N25_1339</name>
</gene>
<name>A0A3E0D753_9BACT</name>
<reference evidence="1 2" key="1">
    <citation type="submission" date="2018-08" db="EMBL/GenBank/DDBJ databases">
        <title>Genomic Encyclopedia of Archaeal and Bacterial Type Strains, Phase II (KMG-II): from individual species to whole genera.</title>
        <authorList>
            <person name="Goeker M."/>
        </authorList>
    </citation>
    <scope>NUCLEOTIDE SEQUENCE [LARGE SCALE GENOMIC DNA]</scope>
    <source>
        <strain evidence="1 2">DSM 15986</strain>
    </source>
</reference>
<proteinExistence type="predicted"/>
<dbReference type="EMBL" id="QUNF01000033">
    <property type="protein sequence ID" value="REG78476.1"/>
    <property type="molecule type" value="Genomic_DNA"/>
</dbReference>
<sequence length="95" mass="9741">MNTKLKKIAKTAAIGIFFMALFLNVKLSLTDPFVTISNDALAQTSSSSSSCSTCTKCEVSHIASENQGGCTANPYGGGMCVRSGPGPLCSGTINS</sequence>
<evidence type="ECO:0000313" key="2">
    <source>
        <dbReference type="Proteomes" id="UP000256405"/>
    </source>
</evidence>
<dbReference type="Proteomes" id="UP000256405">
    <property type="component" value="Unassembled WGS sequence"/>
</dbReference>
<keyword evidence="2" id="KW-1185">Reference proteome</keyword>
<comment type="caution">
    <text evidence="1">The sequence shown here is derived from an EMBL/GenBank/DDBJ whole genome shotgun (WGS) entry which is preliminary data.</text>
</comment>
<dbReference type="AlphaFoldDB" id="A0A3E0D753"/>